<organism evidence="1 2">
    <name type="scientific">Fusarium redolens</name>
    <dbReference type="NCBI Taxonomy" id="48865"/>
    <lineage>
        <taxon>Eukaryota</taxon>
        <taxon>Fungi</taxon>
        <taxon>Dikarya</taxon>
        <taxon>Ascomycota</taxon>
        <taxon>Pezizomycotina</taxon>
        <taxon>Sordariomycetes</taxon>
        <taxon>Hypocreomycetidae</taxon>
        <taxon>Hypocreales</taxon>
        <taxon>Nectriaceae</taxon>
        <taxon>Fusarium</taxon>
        <taxon>Fusarium redolens species complex</taxon>
    </lineage>
</organism>
<gene>
    <name evidence="1" type="ORF">BKA55DRAFT_736800</name>
</gene>
<evidence type="ECO:0008006" key="3">
    <source>
        <dbReference type="Google" id="ProtNLM"/>
    </source>
</evidence>
<dbReference type="Proteomes" id="UP000720189">
    <property type="component" value="Unassembled WGS sequence"/>
</dbReference>
<dbReference type="RefSeq" id="XP_046051003.1">
    <property type="nucleotide sequence ID" value="XM_046201346.1"/>
</dbReference>
<dbReference type="OrthoDB" id="5403707at2759"/>
<sequence length="208" mass="23357">MISPGYVVEYKCNWLRIGKSHSGIDSPAECTALARDAGEGGTEKPNDDAYYMVKVEEDVEDPFKEDKDEEEDPFAMTCDEEKDACLEQETALKAEPAASKAECDSILADSALLKDFQQSSCTGQHSKYSTVAGTRYRFWCGRFHGPSSQRETHYVATMEACVKRCASKPWCTMVLHGIFRQECQLYDRKGSNRRNSSSAWTPLELCCQ</sequence>
<dbReference type="GeneID" id="70231300"/>
<evidence type="ECO:0000313" key="1">
    <source>
        <dbReference type="EMBL" id="KAH7255434.1"/>
    </source>
</evidence>
<evidence type="ECO:0000313" key="2">
    <source>
        <dbReference type="Proteomes" id="UP000720189"/>
    </source>
</evidence>
<reference evidence="1" key="1">
    <citation type="journal article" date="2021" name="Nat. Commun.">
        <title>Genetic determinants of endophytism in the Arabidopsis root mycobiome.</title>
        <authorList>
            <person name="Mesny F."/>
            <person name="Miyauchi S."/>
            <person name="Thiergart T."/>
            <person name="Pickel B."/>
            <person name="Atanasova L."/>
            <person name="Karlsson M."/>
            <person name="Huettel B."/>
            <person name="Barry K.W."/>
            <person name="Haridas S."/>
            <person name="Chen C."/>
            <person name="Bauer D."/>
            <person name="Andreopoulos W."/>
            <person name="Pangilinan J."/>
            <person name="LaButti K."/>
            <person name="Riley R."/>
            <person name="Lipzen A."/>
            <person name="Clum A."/>
            <person name="Drula E."/>
            <person name="Henrissat B."/>
            <person name="Kohler A."/>
            <person name="Grigoriev I.V."/>
            <person name="Martin F.M."/>
            <person name="Hacquard S."/>
        </authorList>
    </citation>
    <scope>NUCLEOTIDE SEQUENCE</scope>
    <source>
        <strain evidence="1">MPI-CAGE-AT-0023</strain>
    </source>
</reference>
<name>A0A9P9KK01_FUSRE</name>
<keyword evidence="2" id="KW-1185">Reference proteome</keyword>
<accession>A0A9P9KK01</accession>
<protein>
    <recommendedName>
        <fullName evidence="3">Apple domain-containing protein</fullName>
    </recommendedName>
</protein>
<dbReference type="AlphaFoldDB" id="A0A9P9KK01"/>
<proteinExistence type="predicted"/>
<comment type="caution">
    <text evidence="1">The sequence shown here is derived from an EMBL/GenBank/DDBJ whole genome shotgun (WGS) entry which is preliminary data.</text>
</comment>
<dbReference type="EMBL" id="JAGMUX010000006">
    <property type="protein sequence ID" value="KAH7255434.1"/>
    <property type="molecule type" value="Genomic_DNA"/>
</dbReference>